<evidence type="ECO:0000259" key="3">
    <source>
        <dbReference type="SMART" id="SM00829"/>
    </source>
</evidence>
<sequence length="331" mass="34588">MGAMRAIEAQEAGGPDVLQLVEVPEPEPGPGQVLVRPAAVGLNFVETYQRSGLYPVQHPFRPGGEGAGEVVALGQGVDTVAIGDLVAWTASVTGSYAELVVIEQSQALPIPAGLDVRTAAALPLQGLTVSMLVDGAFELRDGHDVFLTAGAGGVGSLLTQVASDRGARVITTVSTAEKEELALAAGAADVIRYDQLDDLTAELTAVVRELTGEQGVHVAYDGVGKSTFDASLSALRRRGTLVLFGAASGPVPPVDPQRLNRAGSVFLTRPSMFHFLVEAQERSQRWEQVSGWVRDGVVDLRVGASYPLAEAAAAHRALEGRETTGKVLLIP</sequence>
<evidence type="ECO:0000256" key="2">
    <source>
        <dbReference type="ARBA" id="ARBA00023002"/>
    </source>
</evidence>
<dbReference type="GO" id="GO:0003960">
    <property type="term" value="F:quinone reductase (NADPH) activity"/>
    <property type="evidence" value="ECO:0007669"/>
    <property type="project" value="InterPro"/>
</dbReference>
<dbReference type="AlphaFoldDB" id="A0A3N2BE10"/>
<dbReference type="InterPro" id="IPR020843">
    <property type="entry name" value="ER"/>
</dbReference>
<dbReference type="Proteomes" id="UP000280668">
    <property type="component" value="Unassembled WGS sequence"/>
</dbReference>
<comment type="caution">
    <text evidence="4">The sequence shown here is derived from an EMBL/GenBank/DDBJ whole genome shotgun (WGS) entry which is preliminary data.</text>
</comment>
<dbReference type="InterPro" id="IPR013149">
    <property type="entry name" value="ADH-like_C"/>
</dbReference>
<evidence type="ECO:0000313" key="5">
    <source>
        <dbReference type="Proteomes" id="UP000280668"/>
    </source>
</evidence>
<dbReference type="SUPFAM" id="SSF51735">
    <property type="entry name" value="NAD(P)-binding Rossmann-fold domains"/>
    <property type="match status" value="1"/>
</dbReference>
<organism evidence="4 5">
    <name type="scientific">Bogoriella caseilytica</name>
    <dbReference type="NCBI Taxonomy" id="56055"/>
    <lineage>
        <taxon>Bacteria</taxon>
        <taxon>Bacillati</taxon>
        <taxon>Actinomycetota</taxon>
        <taxon>Actinomycetes</taxon>
        <taxon>Micrococcales</taxon>
        <taxon>Bogoriellaceae</taxon>
        <taxon>Bogoriella</taxon>
    </lineage>
</organism>
<dbReference type="Gene3D" id="3.40.50.720">
    <property type="entry name" value="NAD(P)-binding Rossmann-like Domain"/>
    <property type="match status" value="1"/>
</dbReference>
<proteinExistence type="predicted"/>
<dbReference type="InterPro" id="IPR047618">
    <property type="entry name" value="QOR-like"/>
</dbReference>
<name>A0A3N2BE10_9MICO</name>
<dbReference type="GO" id="GO:0005829">
    <property type="term" value="C:cytosol"/>
    <property type="evidence" value="ECO:0007669"/>
    <property type="project" value="TreeGrafter"/>
</dbReference>
<evidence type="ECO:0000256" key="1">
    <source>
        <dbReference type="ARBA" id="ARBA00022857"/>
    </source>
</evidence>
<evidence type="ECO:0000313" key="4">
    <source>
        <dbReference type="EMBL" id="ROR73490.1"/>
    </source>
</evidence>
<dbReference type="InterPro" id="IPR013154">
    <property type="entry name" value="ADH-like_N"/>
</dbReference>
<accession>A0A3N2BE10</accession>
<dbReference type="SMART" id="SM00829">
    <property type="entry name" value="PKS_ER"/>
    <property type="match status" value="1"/>
</dbReference>
<dbReference type="EMBL" id="RKHK01000001">
    <property type="protein sequence ID" value="ROR73490.1"/>
    <property type="molecule type" value="Genomic_DNA"/>
</dbReference>
<reference evidence="4 5" key="1">
    <citation type="submission" date="2018-11" db="EMBL/GenBank/DDBJ databases">
        <title>Sequencing the genomes of 1000 actinobacteria strains.</title>
        <authorList>
            <person name="Klenk H.-P."/>
        </authorList>
    </citation>
    <scope>NUCLEOTIDE SEQUENCE [LARGE SCALE GENOMIC DNA]</scope>
    <source>
        <strain evidence="4 5">DSM 11294</strain>
    </source>
</reference>
<keyword evidence="2" id="KW-0560">Oxidoreductase</keyword>
<protein>
    <submittedName>
        <fullName evidence="4">NADPH:quinone reductase-like Zn-dependent oxidoreductase</fullName>
    </submittedName>
</protein>
<keyword evidence="5" id="KW-1185">Reference proteome</keyword>
<dbReference type="GO" id="GO:0035925">
    <property type="term" value="F:mRNA 3'-UTR AU-rich region binding"/>
    <property type="evidence" value="ECO:0007669"/>
    <property type="project" value="TreeGrafter"/>
</dbReference>
<dbReference type="SUPFAM" id="SSF50129">
    <property type="entry name" value="GroES-like"/>
    <property type="match status" value="1"/>
</dbReference>
<dbReference type="PANTHER" id="PTHR48106">
    <property type="entry name" value="QUINONE OXIDOREDUCTASE PIG3-RELATED"/>
    <property type="match status" value="1"/>
</dbReference>
<dbReference type="PANTHER" id="PTHR48106:SF13">
    <property type="entry name" value="QUINONE OXIDOREDUCTASE-RELATED"/>
    <property type="match status" value="1"/>
</dbReference>
<dbReference type="Pfam" id="PF00107">
    <property type="entry name" value="ADH_zinc_N"/>
    <property type="match status" value="1"/>
</dbReference>
<dbReference type="Gene3D" id="3.90.180.10">
    <property type="entry name" value="Medium-chain alcohol dehydrogenases, catalytic domain"/>
    <property type="match status" value="1"/>
</dbReference>
<dbReference type="CDD" id="cd05286">
    <property type="entry name" value="QOR2"/>
    <property type="match status" value="1"/>
</dbReference>
<dbReference type="InterPro" id="IPR036291">
    <property type="entry name" value="NAD(P)-bd_dom_sf"/>
</dbReference>
<gene>
    <name evidence="4" type="ORF">EDD31_1872</name>
</gene>
<dbReference type="Pfam" id="PF08240">
    <property type="entry name" value="ADH_N"/>
    <property type="match status" value="1"/>
</dbReference>
<feature type="domain" description="Enoyl reductase (ER)" evidence="3">
    <location>
        <begin position="13"/>
        <end position="329"/>
    </location>
</feature>
<keyword evidence="1" id="KW-0521">NADP</keyword>
<dbReference type="GO" id="GO:0070402">
    <property type="term" value="F:NADPH binding"/>
    <property type="evidence" value="ECO:0007669"/>
    <property type="project" value="TreeGrafter"/>
</dbReference>
<dbReference type="InterPro" id="IPR011032">
    <property type="entry name" value="GroES-like_sf"/>
</dbReference>